<dbReference type="EMBL" id="JBDODL010001096">
    <property type="protein sequence ID" value="MES1921120.1"/>
    <property type="molecule type" value="Genomic_DNA"/>
</dbReference>
<dbReference type="Proteomes" id="UP001439008">
    <property type="component" value="Unassembled WGS sequence"/>
</dbReference>
<evidence type="ECO:0000313" key="7">
    <source>
        <dbReference type="Proteomes" id="UP001439008"/>
    </source>
</evidence>
<evidence type="ECO:0000256" key="2">
    <source>
        <dbReference type="ARBA" id="ARBA00022490"/>
    </source>
</evidence>
<dbReference type="Gene3D" id="2.130.10.10">
    <property type="entry name" value="YVTN repeat-like/Quinoprotein amine dehydrogenase"/>
    <property type="match status" value="1"/>
</dbReference>
<dbReference type="InterPro" id="IPR051973">
    <property type="entry name" value="tRNA_Anticodon_Mtase-Reg"/>
</dbReference>
<keyword evidence="4" id="KW-0819">tRNA processing</keyword>
<dbReference type="InterPro" id="IPR015943">
    <property type="entry name" value="WD40/YVTN_repeat-like_dom_sf"/>
</dbReference>
<evidence type="ECO:0000256" key="5">
    <source>
        <dbReference type="ARBA" id="ARBA00022737"/>
    </source>
</evidence>
<comment type="caution">
    <text evidence="6">The sequence shown here is derived from an EMBL/GenBank/DDBJ whole genome shotgun (WGS) entry which is preliminary data.</text>
</comment>
<reference evidence="6 7" key="1">
    <citation type="journal article" date="2024" name="BMC Biol.">
        <title>Comparative genomics of Ascetosporea gives new insight into the evolutionary basis for animal parasitism in Rhizaria.</title>
        <authorList>
            <person name="Hiltunen Thoren M."/>
            <person name="Onut-Brannstrom I."/>
            <person name="Alfjorden A."/>
            <person name="Peckova H."/>
            <person name="Swords F."/>
            <person name="Hooper C."/>
            <person name="Holzer A.S."/>
            <person name="Bass D."/>
            <person name="Burki F."/>
        </authorList>
    </citation>
    <scope>NUCLEOTIDE SEQUENCE [LARGE SCALE GENOMIC DNA]</scope>
    <source>
        <strain evidence="6">20-A016</strain>
    </source>
</reference>
<name>A0ABV2AN78_9EUKA</name>
<sequence length="280" mass="31983">MFFSAGCKESLNCYQILDDENQTKFKHVCSNKKEKRSIFKPFDPQKIIDIRINIIKAFFVSGKIIVITGNSIGFFNAFRFLENKFEFLAKLENDELSPILSISKLKNIQNPTAKTRHFVTGDTNGLISILKFSWNSNLEPNLTQIGSKKFHQRGVNCVKSVKNNLILSAGDDQKICIFKVEPDLSKYLIWQKENCSFSSIKSINFLNENVFTVGMDQIVRKWKVDFPDLNSAKDENLKTKLTLLESRDSSVVFPLGMKLFKNGNHVLAVVYGNGFEIIKF</sequence>
<dbReference type="SUPFAM" id="SSF50978">
    <property type="entry name" value="WD40 repeat-like"/>
    <property type="match status" value="1"/>
</dbReference>
<gene>
    <name evidence="6" type="ORF">MHBO_002702</name>
</gene>
<comment type="subcellular location">
    <subcellularLocation>
        <location evidence="1">Cytoplasm</location>
    </subcellularLocation>
</comment>
<dbReference type="InterPro" id="IPR036322">
    <property type="entry name" value="WD40_repeat_dom_sf"/>
</dbReference>
<evidence type="ECO:0000256" key="3">
    <source>
        <dbReference type="ARBA" id="ARBA00022574"/>
    </source>
</evidence>
<keyword evidence="7" id="KW-1185">Reference proteome</keyword>
<protein>
    <submittedName>
        <fullName evidence="6">Uncharacterized protein</fullName>
    </submittedName>
</protein>
<accession>A0ABV2AN78</accession>
<dbReference type="PANTHER" id="PTHR14344">
    <property type="entry name" value="WD REPEAT PROTEIN"/>
    <property type="match status" value="1"/>
</dbReference>
<proteinExistence type="predicted"/>
<evidence type="ECO:0000256" key="4">
    <source>
        <dbReference type="ARBA" id="ARBA00022694"/>
    </source>
</evidence>
<dbReference type="PANTHER" id="PTHR14344:SF3">
    <property type="entry name" value="WD REPEAT-CONTAINING PROTEIN 6"/>
    <property type="match status" value="1"/>
</dbReference>
<keyword evidence="2" id="KW-0963">Cytoplasm</keyword>
<evidence type="ECO:0000313" key="6">
    <source>
        <dbReference type="EMBL" id="MES1921120.1"/>
    </source>
</evidence>
<evidence type="ECO:0000256" key="1">
    <source>
        <dbReference type="ARBA" id="ARBA00004496"/>
    </source>
</evidence>
<keyword evidence="5" id="KW-0677">Repeat</keyword>
<keyword evidence="3" id="KW-0853">WD repeat</keyword>
<organism evidence="6 7">
    <name type="scientific">Bonamia ostreae</name>
    <dbReference type="NCBI Taxonomy" id="126728"/>
    <lineage>
        <taxon>Eukaryota</taxon>
        <taxon>Sar</taxon>
        <taxon>Rhizaria</taxon>
        <taxon>Endomyxa</taxon>
        <taxon>Ascetosporea</taxon>
        <taxon>Haplosporida</taxon>
        <taxon>Bonamia</taxon>
    </lineage>
</organism>